<protein>
    <submittedName>
        <fullName evidence="2">Uncharacterized protein</fullName>
    </submittedName>
</protein>
<keyword evidence="1" id="KW-0812">Transmembrane</keyword>
<evidence type="ECO:0000256" key="1">
    <source>
        <dbReference type="SAM" id="Phobius"/>
    </source>
</evidence>
<keyword evidence="1" id="KW-0472">Membrane</keyword>
<reference evidence="2 3" key="1">
    <citation type="submission" date="2013-10" db="EMBL/GenBank/DDBJ databases">
        <title>Antibiotic resistance diversity of beta-lactamase producers in the General Hospital Vienna.</title>
        <authorList>
            <person name="Barisic I."/>
            <person name="Mitteregger D."/>
            <person name="Hirschl A.M."/>
            <person name="Noehammer C."/>
            <person name="Wiesinger-Mayr H."/>
        </authorList>
    </citation>
    <scope>NUCLEOTIDE SEQUENCE [LARGE SCALE GENOMIC DNA]</scope>
    <source>
        <strain evidence="2 3">ISC11</strain>
    </source>
</reference>
<proteinExistence type="predicted"/>
<name>A0A7G2IJ36_CITFR</name>
<feature type="transmembrane region" description="Helical" evidence="1">
    <location>
        <begin position="21"/>
        <end position="39"/>
    </location>
</feature>
<dbReference type="EMBL" id="CBWP010000023">
    <property type="protein sequence ID" value="CDL37186.1"/>
    <property type="molecule type" value="Genomic_DNA"/>
</dbReference>
<dbReference type="Proteomes" id="UP000019194">
    <property type="component" value="Unassembled WGS sequence"/>
</dbReference>
<evidence type="ECO:0000313" key="2">
    <source>
        <dbReference type="EMBL" id="CDL37186.1"/>
    </source>
</evidence>
<organism evidence="2 3">
    <name type="scientific">Citrobacter freundii</name>
    <dbReference type="NCBI Taxonomy" id="546"/>
    <lineage>
        <taxon>Bacteria</taxon>
        <taxon>Pseudomonadati</taxon>
        <taxon>Pseudomonadota</taxon>
        <taxon>Gammaproteobacteria</taxon>
        <taxon>Enterobacterales</taxon>
        <taxon>Enterobacteriaceae</taxon>
        <taxon>Citrobacter</taxon>
        <taxon>Citrobacter freundii complex</taxon>
    </lineage>
</organism>
<accession>A0A7G2IJ36</accession>
<comment type="caution">
    <text evidence="2">The sequence shown here is derived from an EMBL/GenBank/DDBJ whole genome shotgun (WGS) entry which is preliminary data.</text>
</comment>
<evidence type="ECO:0000313" key="3">
    <source>
        <dbReference type="Proteomes" id="UP000019194"/>
    </source>
</evidence>
<dbReference type="AlphaFoldDB" id="A0A7G2IJ36"/>
<sequence>MQRFFVQQRACRQRRPSEHPQPGLITIFLFKAVIISFLLKVR</sequence>
<keyword evidence="1" id="KW-1133">Transmembrane helix</keyword>